<organism evidence="12 13">
    <name type="scientific">Fibrobacter succinogenes (strain ATCC 19169 / S85)</name>
    <dbReference type="NCBI Taxonomy" id="59374"/>
    <lineage>
        <taxon>Bacteria</taxon>
        <taxon>Pseudomonadati</taxon>
        <taxon>Fibrobacterota</taxon>
        <taxon>Fibrobacteria</taxon>
        <taxon>Fibrobacterales</taxon>
        <taxon>Fibrobacteraceae</taxon>
        <taxon>Fibrobacter</taxon>
    </lineage>
</organism>
<feature type="active site" description="Proton donor" evidence="8">
    <location>
        <position position="105"/>
    </location>
</feature>
<dbReference type="PANTHER" id="PTHR45846:SF1">
    <property type="entry name" value="TRNA-DIHYDROURIDINE(47) SYNTHASE [NAD(P)(+)]-LIKE"/>
    <property type="match status" value="1"/>
</dbReference>
<dbReference type="KEGG" id="fsu:Fisuc_2569"/>
<dbReference type="eggNOG" id="COG0042">
    <property type="taxonomic scope" value="Bacteria"/>
</dbReference>
<dbReference type="GO" id="GO:0050660">
    <property type="term" value="F:flavin adenine dinucleotide binding"/>
    <property type="evidence" value="ECO:0007669"/>
    <property type="project" value="InterPro"/>
</dbReference>
<feature type="binding site" evidence="9">
    <location>
        <position position="75"/>
    </location>
    <ligand>
        <name>FMN</name>
        <dbReference type="ChEBI" id="CHEBI:58210"/>
    </ligand>
</feature>
<dbReference type="InterPro" id="IPR035587">
    <property type="entry name" value="DUS-like_FMN-bd"/>
</dbReference>
<protein>
    <recommendedName>
        <fullName evidence="7">tRNA-dihydrouridine synthase</fullName>
        <ecNumber evidence="7">1.3.1.-</ecNumber>
    </recommendedName>
</protein>
<keyword evidence="9" id="KW-0547">Nucleotide-binding</keyword>
<keyword evidence="14" id="KW-1185">Reference proteome</keyword>
<evidence type="ECO:0000256" key="5">
    <source>
        <dbReference type="ARBA" id="ARBA00022857"/>
    </source>
</evidence>
<dbReference type="Gene3D" id="3.20.20.70">
    <property type="entry name" value="Aldolase class I"/>
    <property type="match status" value="1"/>
</dbReference>
<reference evidence="12" key="3">
    <citation type="submission" date="2010-08" db="EMBL/GenBank/DDBJ databases">
        <authorList>
            <person name="Durkin A.S."/>
            <person name="Nelson K.E."/>
            <person name="Morrison M."/>
            <person name="Forsberg C.W."/>
            <person name="Wilson D.B."/>
            <person name="Russell J.B."/>
            <person name="Cann I.K.O."/>
            <person name="Mackie R.I."/>
            <person name="White B.A."/>
        </authorList>
    </citation>
    <scope>NUCLEOTIDE SEQUENCE</scope>
    <source>
        <strain evidence="12">S85</strain>
    </source>
</reference>
<keyword evidence="4 7" id="KW-0819">tRNA processing</keyword>
<keyword evidence="6 7" id="KW-0560">Oxidoreductase</keyword>
<dbReference type="CDD" id="cd02801">
    <property type="entry name" value="DUS_like_FMN"/>
    <property type="match status" value="1"/>
</dbReference>
<dbReference type="KEGG" id="fsc:FSU_3139"/>
<evidence type="ECO:0000313" key="11">
    <source>
        <dbReference type="EMBL" id="ACX76154.1"/>
    </source>
</evidence>
<comment type="cofactor">
    <cofactor evidence="1 7 9">
        <name>FMN</name>
        <dbReference type="ChEBI" id="CHEBI:58210"/>
    </cofactor>
</comment>
<feature type="binding site" evidence="9">
    <location>
        <begin position="235"/>
        <end position="236"/>
    </location>
    <ligand>
        <name>FMN</name>
        <dbReference type="ChEBI" id="CHEBI:58210"/>
    </ligand>
</feature>
<comment type="function">
    <text evidence="7">Catalyzes the synthesis of 5,6-dihydrouridine (D), a modified base found in the D-loop of most tRNAs, via the reduction of the C5-C6 double bond in target uridines.</text>
</comment>
<keyword evidence="3 7" id="KW-0288">FMN</keyword>
<dbReference type="InterPro" id="IPR001269">
    <property type="entry name" value="DUS_fam"/>
</dbReference>
<dbReference type="Proteomes" id="UP000000517">
    <property type="component" value="Chromosome"/>
</dbReference>
<feature type="binding site" evidence="9">
    <location>
        <position position="179"/>
    </location>
    <ligand>
        <name>FMN</name>
        <dbReference type="ChEBI" id="CHEBI:58210"/>
    </ligand>
</feature>
<dbReference type="PANTHER" id="PTHR45846">
    <property type="entry name" value="TRNA-DIHYDROURIDINE(47) SYNTHASE [NAD(P)(+)]-LIKE"/>
    <property type="match status" value="1"/>
</dbReference>
<dbReference type="PIRSF" id="PIRSF006621">
    <property type="entry name" value="Dus"/>
    <property type="match status" value="1"/>
</dbReference>
<comment type="similarity">
    <text evidence="7">Belongs to the dus family.</text>
</comment>
<dbReference type="GO" id="GO:0017150">
    <property type="term" value="F:tRNA dihydrouridine synthase activity"/>
    <property type="evidence" value="ECO:0007669"/>
    <property type="project" value="InterPro"/>
</dbReference>
<dbReference type="InterPro" id="IPR018517">
    <property type="entry name" value="tRNA_hU_synthase_CS"/>
</dbReference>
<reference evidence="11 14" key="1">
    <citation type="submission" date="2009-10" db="EMBL/GenBank/DDBJ databases">
        <title>Complete sequence of Fibrobacter succinogenes subsp. succinogenes S85.</title>
        <authorList>
            <consortium name="US DOE Joint Genome Institute"/>
            <person name="Lucas S."/>
            <person name="Copeland A."/>
            <person name="Lapidus A."/>
            <person name="Glavina del Rio T."/>
            <person name="Tice H."/>
            <person name="Bruce D."/>
            <person name="Goodwin L."/>
            <person name="Pitluck S."/>
            <person name="Chertkov O."/>
            <person name="Detter J.C."/>
            <person name="Han C."/>
            <person name="Tapia R."/>
            <person name="Larimer F."/>
            <person name="Land M."/>
            <person name="Hauser L."/>
            <person name="Kyrpides N."/>
            <person name="Mikhailova N."/>
            <person name="Weimer P.J."/>
            <person name="Stevenson D.M."/>
            <person name="Boyum J."/>
            <person name="Brumm P.I."/>
            <person name="Mead D."/>
        </authorList>
    </citation>
    <scope>NUCLEOTIDE SEQUENCE [LARGE SCALE GENOMIC DNA]</scope>
    <source>
        <strain evidence="14">ATCC 19169 / S85</strain>
        <strain evidence="11">S85</strain>
    </source>
</reference>
<evidence type="ECO:0000313" key="12">
    <source>
        <dbReference type="EMBL" id="ADL24800.1"/>
    </source>
</evidence>
<dbReference type="HOGENOM" id="CLU_013299_6_0_0"/>
<keyword evidence="5" id="KW-0521">NADP</keyword>
<evidence type="ECO:0000313" key="14">
    <source>
        <dbReference type="Proteomes" id="UP000001497"/>
    </source>
</evidence>
<dbReference type="OrthoDB" id="9764501at2"/>
<dbReference type="Proteomes" id="UP000001497">
    <property type="component" value="Chromosome"/>
</dbReference>
<evidence type="ECO:0000256" key="8">
    <source>
        <dbReference type="PIRSR" id="PIRSR006621-1"/>
    </source>
</evidence>
<feature type="domain" description="DUS-like FMN-binding" evidence="10">
    <location>
        <begin position="6"/>
        <end position="300"/>
    </location>
</feature>
<accession>C9RMC2</accession>
<dbReference type="SUPFAM" id="SSF51395">
    <property type="entry name" value="FMN-linked oxidoreductases"/>
    <property type="match status" value="1"/>
</dbReference>
<dbReference type="PATRIC" id="fig|59374.8.peg.3001"/>
<gene>
    <name evidence="11" type="ordered locus">Fisuc_2569</name>
    <name evidence="12" type="ordered locus">FSU_3139</name>
</gene>
<proteinExistence type="inferred from homology"/>
<evidence type="ECO:0000313" key="13">
    <source>
        <dbReference type="Proteomes" id="UP000000517"/>
    </source>
</evidence>
<dbReference type="EC" id="1.3.1.-" evidence="7"/>
<name>C9RMC2_FIBSS</name>
<evidence type="ECO:0000259" key="10">
    <source>
        <dbReference type="Pfam" id="PF01207"/>
    </source>
</evidence>
<dbReference type="PROSITE" id="PS01136">
    <property type="entry name" value="UPF0034"/>
    <property type="match status" value="1"/>
</dbReference>
<evidence type="ECO:0000256" key="3">
    <source>
        <dbReference type="ARBA" id="ARBA00022643"/>
    </source>
</evidence>
<evidence type="ECO:0000256" key="6">
    <source>
        <dbReference type="ARBA" id="ARBA00023002"/>
    </source>
</evidence>
<feature type="binding site" evidence="9">
    <location>
        <position position="150"/>
    </location>
    <ligand>
        <name>FMN</name>
        <dbReference type="ChEBI" id="CHEBI:58210"/>
    </ligand>
</feature>
<sequence>MRILFAPLQGYTTGIYRKAHAEIFGGVDAYYAPFLRIENGKPREKDLRDLNSFDKNAREGNCAGFVNGNAREIPQIIANSVDEFKILADALIAKGYTEIDFNMGCPFPMQVNRHRGAGILNDKQTVQEIMDEIRKISNANGTAPVKFSVKMRLGQDTPDEAFAILPILNEAPLSQITLHPRLGKQQYKGTIDFKSFEKFYEECRHPLVYNGDITSVSQICEMERRYPKLAGVMIGRGMLARPSMAADYKELRDINCADPQDFLRKLFQMHQIIFDHACKTYQGDSQILSHVQSFWEYLEPSIPKKIFKKIKKAGKLSEYQEAIMAMRELS</sequence>
<dbReference type="AlphaFoldDB" id="C9RMC2"/>
<evidence type="ECO:0000256" key="9">
    <source>
        <dbReference type="PIRSR" id="PIRSR006621-2"/>
    </source>
</evidence>
<evidence type="ECO:0000256" key="1">
    <source>
        <dbReference type="ARBA" id="ARBA00001917"/>
    </source>
</evidence>
<keyword evidence="2 7" id="KW-0285">Flavoprotein</keyword>
<dbReference type="GO" id="GO:0003723">
    <property type="term" value="F:RNA binding"/>
    <property type="evidence" value="ECO:0007669"/>
    <property type="project" value="TreeGrafter"/>
</dbReference>
<evidence type="ECO:0000256" key="2">
    <source>
        <dbReference type="ARBA" id="ARBA00022630"/>
    </source>
</evidence>
<dbReference type="RefSeq" id="WP_014547175.1">
    <property type="nucleotide sequence ID" value="NC_013410.1"/>
</dbReference>
<dbReference type="EMBL" id="CP001792">
    <property type="protein sequence ID" value="ACX76154.1"/>
    <property type="molecule type" value="Genomic_DNA"/>
</dbReference>
<dbReference type="Pfam" id="PF01207">
    <property type="entry name" value="Dus"/>
    <property type="match status" value="1"/>
</dbReference>
<dbReference type="STRING" id="59374.FSU_3139"/>
<evidence type="ECO:0000256" key="7">
    <source>
        <dbReference type="PIRNR" id="PIRNR006621"/>
    </source>
</evidence>
<dbReference type="EMBL" id="CP002158">
    <property type="protein sequence ID" value="ADL24800.1"/>
    <property type="molecule type" value="Genomic_DNA"/>
</dbReference>
<dbReference type="InterPro" id="IPR013785">
    <property type="entry name" value="Aldolase_TIM"/>
</dbReference>
<reference evidence="13" key="2">
    <citation type="submission" date="2010-08" db="EMBL/GenBank/DDBJ databases">
        <title>Complete sequence of Fibrobacter succinogenes subsp. succinogenes S85.</title>
        <authorList>
            <person name="Durkin A.S."/>
            <person name="Nelson K.E."/>
            <person name="Morrison M."/>
            <person name="Forsberg C.W."/>
            <person name="Wilson D.B."/>
            <person name="Russell J.B."/>
            <person name="Cann I.K.O."/>
            <person name="Mackie R.I."/>
            <person name="White B.A."/>
        </authorList>
    </citation>
    <scope>NUCLEOTIDE SEQUENCE [LARGE SCALE GENOMIC DNA]</scope>
    <source>
        <strain evidence="13">ATCC 19169 / S85</strain>
    </source>
</reference>
<evidence type="ECO:0000256" key="4">
    <source>
        <dbReference type="ARBA" id="ARBA00022694"/>
    </source>
</evidence>